<dbReference type="GO" id="GO:0003735">
    <property type="term" value="F:structural constituent of ribosome"/>
    <property type="evidence" value="ECO:0007669"/>
    <property type="project" value="InterPro"/>
</dbReference>
<dbReference type="EMBL" id="MHKO01000030">
    <property type="protein sequence ID" value="OGY92055.1"/>
    <property type="molecule type" value="Genomic_DNA"/>
</dbReference>
<dbReference type="InterPro" id="IPR004389">
    <property type="entry name" value="Ribosomal_uL18_bac-type"/>
</dbReference>
<evidence type="ECO:0000256" key="2">
    <source>
        <dbReference type="ARBA" id="ARBA00022730"/>
    </source>
</evidence>
<comment type="similarity">
    <text evidence="1 7">Belongs to the universal ribosomal protein uL18 family.</text>
</comment>
<sequence length="114" mass="12372">MSKFNKQSTASRRSLRVRSKVSGTRERPRVSVFTSLSGMFVQLIDDAAGKTLVSVRTSKSKGTKTEQAAALGKILAEAAKSKGLTSVVFDRSRRQYHGRVKALAEALRAGGLQF</sequence>
<dbReference type="PANTHER" id="PTHR12899">
    <property type="entry name" value="39S RIBOSOMAL PROTEIN L18, MITOCHONDRIAL"/>
    <property type="match status" value="1"/>
</dbReference>
<name>A0A1G2BSA3_9BACT</name>
<feature type="region of interest" description="Disordered" evidence="8">
    <location>
        <begin position="1"/>
        <end position="25"/>
    </location>
</feature>
<dbReference type="HAMAP" id="MF_01337_B">
    <property type="entry name" value="Ribosomal_uL18_B"/>
    <property type="match status" value="1"/>
</dbReference>
<keyword evidence="5 7" id="KW-0687">Ribonucleoprotein</keyword>
<evidence type="ECO:0000256" key="1">
    <source>
        <dbReference type="ARBA" id="ARBA00007116"/>
    </source>
</evidence>
<dbReference type="Proteomes" id="UP000178109">
    <property type="component" value="Unassembled WGS sequence"/>
</dbReference>
<evidence type="ECO:0000256" key="5">
    <source>
        <dbReference type="ARBA" id="ARBA00023274"/>
    </source>
</evidence>
<evidence type="ECO:0000256" key="4">
    <source>
        <dbReference type="ARBA" id="ARBA00022980"/>
    </source>
</evidence>
<protein>
    <recommendedName>
        <fullName evidence="6 7">Large ribosomal subunit protein uL18</fullName>
    </recommendedName>
</protein>
<organism evidence="9 10">
    <name type="scientific">Candidatus Komeilibacteria bacterium RIFCSPLOWO2_02_FULL_48_11</name>
    <dbReference type="NCBI Taxonomy" id="1798553"/>
    <lineage>
        <taxon>Bacteria</taxon>
        <taxon>Candidatus Komeiliibacteriota</taxon>
    </lineage>
</organism>
<reference evidence="9 10" key="1">
    <citation type="journal article" date="2016" name="Nat. Commun.">
        <title>Thousands of microbial genomes shed light on interconnected biogeochemical processes in an aquifer system.</title>
        <authorList>
            <person name="Anantharaman K."/>
            <person name="Brown C.T."/>
            <person name="Hug L.A."/>
            <person name="Sharon I."/>
            <person name="Castelle C.J."/>
            <person name="Probst A.J."/>
            <person name="Thomas B.C."/>
            <person name="Singh A."/>
            <person name="Wilkins M.J."/>
            <person name="Karaoz U."/>
            <person name="Brodie E.L."/>
            <person name="Williams K.H."/>
            <person name="Hubbard S.S."/>
            <person name="Banfield J.F."/>
        </authorList>
    </citation>
    <scope>NUCLEOTIDE SEQUENCE [LARGE SCALE GENOMIC DNA]</scope>
</reference>
<dbReference type="Gene3D" id="3.30.420.100">
    <property type="match status" value="1"/>
</dbReference>
<comment type="caution">
    <text evidence="9">The sequence shown here is derived from an EMBL/GenBank/DDBJ whole genome shotgun (WGS) entry which is preliminary data.</text>
</comment>
<evidence type="ECO:0000256" key="8">
    <source>
        <dbReference type="SAM" id="MobiDB-lite"/>
    </source>
</evidence>
<dbReference type="InterPro" id="IPR057268">
    <property type="entry name" value="Ribosomal_L18"/>
</dbReference>
<keyword evidence="4 7" id="KW-0689">Ribosomal protein</keyword>
<dbReference type="AlphaFoldDB" id="A0A1G2BSA3"/>
<dbReference type="GO" id="GO:0008097">
    <property type="term" value="F:5S rRNA binding"/>
    <property type="evidence" value="ECO:0007669"/>
    <property type="project" value="TreeGrafter"/>
</dbReference>
<dbReference type="SUPFAM" id="SSF53137">
    <property type="entry name" value="Translational machinery components"/>
    <property type="match status" value="1"/>
</dbReference>
<evidence type="ECO:0000313" key="10">
    <source>
        <dbReference type="Proteomes" id="UP000178109"/>
    </source>
</evidence>
<comment type="subunit">
    <text evidence="7">Part of the 50S ribosomal subunit; part of the 5S rRNA/L5/L18/L25 subcomplex. Contacts the 5S and 23S rRNAs.</text>
</comment>
<dbReference type="CDD" id="cd00432">
    <property type="entry name" value="Ribosomal_L18_L5e"/>
    <property type="match status" value="1"/>
</dbReference>
<evidence type="ECO:0000256" key="7">
    <source>
        <dbReference type="HAMAP-Rule" id="MF_01337"/>
    </source>
</evidence>
<accession>A0A1G2BSA3</accession>
<dbReference type="Pfam" id="PF00861">
    <property type="entry name" value="Ribosomal_L18p"/>
    <property type="match status" value="1"/>
</dbReference>
<feature type="compositionally biased region" description="Polar residues" evidence="8">
    <location>
        <begin position="1"/>
        <end position="10"/>
    </location>
</feature>
<keyword evidence="3 7" id="KW-0694">RNA-binding</keyword>
<keyword evidence="2 7" id="KW-0699">rRNA-binding</keyword>
<evidence type="ECO:0000256" key="3">
    <source>
        <dbReference type="ARBA" id="ARBA00022884"/>
    </source>
</evidence>
<dbReference type="NCBIfam" id="TIGR00060">
    <property type="entry name" value="L18_bact"/>
    <property type="match status" value="1"/>
</dbReference>
<dbReference type="PANTHER" id="PTHR12899:SF3">
    <property type="entry name" value="LARGE RIBOSOMAL SUBUNIT PROTEIN UL18M"/>
    <property type="match status" value="1"/>
</dbReference>
<dbReference type="STRING" id="1798553.A3H70_04385"/>
<comment type="function">
    <text evidence="7">This is one of the proteins that bind and probably mediate the attachment of the 5S RNA into the large ribosomal subunit, where it forms part of the central protuberance.</text>
</comment>
<gene>
    <name evidence="7" type="primary">rplR</name>
    <name evidence="9" type="ORF">A3H70_04385</name>
</gene>
<evidence type="ECO:0000256" key="6">
    <source>
        <dbReference type="ARBA" id="ARBA00035197"/>
    </source>
</evidence>
<evidence type="ECO:0000313" key="9">
    <source>
        <dbReference type="EMBL" id="OGY92055.1"/>
    </source>
</evidence>
<proteinExistence type="inferred from homology"/>
<dbReference type="GO" id="GO:0006412">
    <property type="term" value="P:translation"/>
    <property type="evidence" value="ECO:0007669"/>
    <property type="project" value="UniProtKB-UniRule"/>
</dbReference>
<dbReference type="GO" id="GO:0022625">
    <property type="term" value="C:cytosolic large ribosomal subunit"/>
    <property type="evidence" value="ECO:0007669"/>
    <property type="project" value="TreeGrafter"/>
</dbReference>
<dbReference type="InterPro" id="IPR005484">
    <property type="entry name" value="Ribosomal_uL18_bac/plant/anim"/>
</dbReference>